<keyword evidence="4" id="KW-1133">Transmembrane helix</keyword>
<keyword evidence="4" id="KW-0812">Transmembrane</keyword>
<sequence length="100" mass="11404">MEAASTYLIVPFLSGLFNVLIDRLASEKTRRLLMGQGLSEDQLAELEDSLTKVRRAVNDAEKKQDDDPDVKVWLMQEFFISSSIVIYQLCILFFLIKMGS</sequence>
<dbReference type="EMBL" id="GISG01085321">
    <property type="protein sequence ID" value="MBA4633054.1"/>
    <property type="molecule type" value="Transcribed_RNA"/>
</dbReference>
<evidence type="ECO:0000259" key="5">
    <source>
        <dbReference type="Pfam" id="PF18052"/>
    </source>
</evidence>
<dbReference type="InterPro" id="IPR041118">
    <property type="entry name" value="Rx_N"/>
</dbReference>
<reference evidence="6" key="1">
    <citation type="journal article" date="2013" name="J. Plant Res.">
        <title>Effect of fungi and light on seed germination of three Opuntia species from semiarid lands of central Mexico.</title>
        <authorList>
            <person name="Delgado-Sanchez P."/>
            <person name="Jimenez-Bremont J.F."/>
            <person name="Guerrero-Gonzalez Mde L."/>
            <person name="Flores J."/>
        </authorList>
    </citation>
    <scope>NUCLEOTIDE SEQUENCE</scope>
    <source>
        <tissue evidence="6">Cladode</tissue>
    </source>
</reference>
<proteinExistence type="predicted"/>
<feature type="transmembrane region" description="Helical" evidence="4">
    <location>
        <begin position="6"/>
        <end position="25"/>
    </location>
</feature>
<evidence type="ECO:0000313" key="6">
    <source>
        <dbReference type="EMBL" id="MBA4633054.1"/>
    </source>
</evidence>
<dbReference type="AlphaFoldDB" id="A0A7C8Z379"/>
<evidence type="ECO:0000256" key="2">
    <source>
        <dbReference type="ARBA" id="ARBA00022741"/>
    </source>
</evidence>
<evidence type="ECO:0000256" key="3">
    <source>
        <dbReference type="ARBA" id="ARBA00022821"/>
    </source>
</evidence>
<evidence type="ECO:0000256" key="4">
    <source>
        <dbReference type="SAM" id="Phobius"/>
    </source>
</evidence>
<protein>
    <recommendedName>
        <fullName evidence="5">Disease resistance N-terminal domain-containing protein</fullName>
    </recommendedName>
</protein>
<accession>A0A7C8Z379</accession>
<keyword evidence="3" id="KW-0611">Plant defense</keyword>
<keyword evidence="4" id="KW-0472">Membrane</keyword>
<organism evidence="6">
    <name type="scientific">Opuntia streptacantha</name>
    <name type="common">Prickly pear cactus</name>
    <name type="synonym">Opuntia cardona</name>
    <dbReference type="NCBI Taxonomy" id="393608"/>
    <lineage>
        <taxon>Eukaryota</taxon>
        <taxon>Viridiplantae</taxon>
        <taxon>Streptophyta</taxon>
        <taxon>Embryophyta</taxon>
        <taxon>Tracheophyta</taxon>
        <taxon>Spermatophyta</taxon>
        <taxon>Magnoliopsida</taxon>
        <taxon>eudicotyledons</taxon>
        <taxon>Gunneridae</taxon>
        <taxon>Pentapetalae</taxon>
        <taxon>Caryophyllales</taxon>
        <taxon>Cactineae</taxon>
        <taxon>Cactaceae</taxon>
        <taxon>Opuntioideae</taxon>
        <taxon>Opuntia</taxon>
    </lineage>
</organism>
<keyword evidence="2" id="KW-0547">Nucleotide-binding</keyword>
<reference evidence="6" key="2">
    <citation type="submission" date="2020-07" db="EMBL/GenBank/DDBJ databases">
        <authorList>
            <person name="Vera ALvarez R."/>
            <person name="Arias-Moreno D.M."/>
            <person name="Jimenez-Jacinto V."/>
            <person name="Jimenez-Bremont J.F."/>
            <person name="Swaminathan K."/>
            <person name="Moose S.P."/>
            <person name="Guerrero-Gonzalez M.L."/>
            <person name="Marino-Ramirez L."/>
            <person name="Landsman D."/>
            <person name="Rodriguez-Kessler M."/>
            <person name="Delgado-Sanchez P."/>
        </authorList>
    </citation>
    <scope>NUCLEOTIDE SEQUENCE</scope>
    <source>
        <tissue evidence="6">Cladode</tissue>
    </source>
</reference>
<name>A0A7C8Z379_OPUST</name>
<evidence type="ECO:0000256" key="1">
    <source>
        <dbReference type="ARBA" id="ARBA00022737"/>
    </source>
</evidence>
<dbReference type="GO" id="GO:0006952">
    <property type="term" value="P:defense response"/>
    <property type="evidence" value="ECO:0007669"/>
    <property type="project" value="UniProtKB-KW"/>
</dbReference>
<dbReference type="Pfam" id="PF18052">
    <property type="entry name" value="Rx_N"/>
    <property type="match status" value="1"/>
</dbReference>
<keyword evidence="1" id="KW-0677">Repeat</keyword>
<dbReference type="GO" id="GO:0000166">
    <property type="term" value="F:nucleotide binding"/>
    <property type="evidence" value="ECO:0007669"/>
    <property type="project" value="UniProtKB-KW"/>
</dbReference>
<feature type="transmembrane region" description="Helical" evidence="4">
    <location>
        <begin position="78"/>
        <end position="96"/>
    </location>
</feature>
<feature type="domain" description="Disease resistance N-terminal" evidence="5">
    <location>
        <begin position="12"/>
        <end position="76"/>
    </location>
</feature>